<protein>
    <submittedName>
        <fullName evidence="3">Uroporphyrinogen-III synthase</fullName>
    </submittedName>
</protein>
<dbReference type="UniPathway" id="UPA00251">
    <property type="reaction ID" value="UER00320"/>
</dbReference>
<evidence type="ECO:0000313" key="3">
    <source>
        <dbReference type="EMBL" id="KZZ93442.1"/>
    </source>
</evidence>
<gene>
    <name evidence="3" type="ORF">AAL_05827</name>
</gene>
<dbReference type="FunFam" id="3.40.50.10090:FF:000011">
    <property type="entry name" value="Uroporphyrinogen-III synthase (UroS), putative"/>
    <property type="match status" value="1"/>
</dbReference>
<dbReference type="SUPFAM" id="SSF69618">
    <property type="entry name" value="HemD-like"/>
    <property type="match status" value="1"/>
</dbReference>
<dbReference type="CDD" id="cd06578">
    <property type="entry name" value="HemD"/>
    <property type="match status" value="1"/>
</dbReference>
<keyword evidence="4" id="KW-1185">Reference proteome</keyword>
<dbReference type="STRING" id="1081109.A0A168A425"/>
<dbReference type="GO" id="GO:0004852">
    <property type="term" value="F:uroporphyrinogen-III synthase activity"/>
    <property type="evidence" value="ECO:0007669"/>
    <property type="project" value="InterPro"/>
</dbReference>
<dbReference type="Pfam" id="PF02602">
    <property type="entry name" value="HEM4"/>
    <property type="match status" value="1"/>
</dbReference>
<dbReference type="EMBL" id="AZGY01000013">
    <property type="protein sequence ID" value="KZZ93442.1"/>
    <property type="molecule type" value="Genomic_DNA"/>
</dbReference>
<dbReference type="InterPro" id="IPR003754">
    <property type="entry name" value="4pyrrol_synth_uPrphyn_synth"/>
</dbReference>
<feature type="region of interest" description="Disordered" evidence="1">
    <location>
        <begin position="326"/>
        <end position="350"/>
    </location>
</feature>
<organism evidence="3 4">
    <name type="scientific">Moelleriella libera RCEF 2490</name>
    <dbReference type="NCBI Taxonomy" id="1081109"/>
    <lineage>
        <taxon>Eukaryota</taxon>
        <taxon>Fungi</taxon>
        <taxon>Dikarya</taxon>
        <taxon>Ascomycota</taxon>
        <taxon>Pezizomycotina</taxon>
        <taxon>Sordariomycetes</taxon>
        <taxon>Hypocreomycetidae</taxon>
        <taxon>Hypocreales</taxon>
        <taxon>Clavicipitaceae</taxon>
        <taxon>Moelleriella</taxon>
    </lineage>
</organism>
<reference evidence="3 4" key="1">
    <citation type="journal article" date="2016" name="Genome Biol. Evol.">
        <title>Divergent and convergent evolution of fungal pathogenicity.</title>
        <authorList>
            <person name="Shang Y."/>
            <person name="Xiao G."/>
            <person name="Zheng P."/>
            <person name="Cen K."/>
            <person name="Zhan S."/>
            <person name="Wang C."/>
        </authorList>
    </citation>
    <scope>NUCLEOTIDE SEQUENCE [LARGE SCALE GENOMIC DNA]</scope>
    <source>
        <strain evidence="3 4">RCEF 2490</strain>
    </source>
</reference>
<name>A0A168A425_9HYPO</name>
<dbReference type="InterPro" id="IPR039793">
    <property type="entry name" value="UROS/Hem4"/>
</dbReference>
<dbReference type="Proteomes" id="UP000078544">
    <property type="component" value="Unassembled WGS sequence"/>
</dbReference>
<proteinExistence type="predicted"/>
<accession>A0A168A425</accession>
<dbReference type="GO" id="GO:0006782">
    <property type="term" value="P:protoporphyrinogen IX biosynthetic process"/>
    <property type="evidence" value="ECO:0007669"/>
    <property type="project" value="UniProtKB-UniPathway"/>
</dbReference>
<dbReference type="PANTHER" id="PTHR12390:SF0">
    <property type="entry name" value="UROPORPHYRINOGEN-III SYNTHASE"/>
    <property type="match status" value="1"/>
</dbReference>
<dbReference type="InterPro" id="IPR036108">
    <property type="entry name" value="4pyrrol_syn_uPrphyn_synt_sf"/>
</dbReference>
<dbReference type="PANTHER" id="PTHR12390">
    <property type="entry name" value="UROPORPHYRINOGEN III SYNTHASE"/>
    <property type="match status" value="1"/>
</dbReference>
<evidence type="ECO:0000256" key="1">
    <source>
        <dbReference type="SAM" id="MobiDB-lite"/>
    </source>
</evidence>
<comment type="caution">
    <text evidence="3">The sequence shown here is derived from an EMBL/GenBank/DDBJ whole genome shotgun (WGS) entry which is preliminary data.</text>
</comment>
<sequence>MPVPDAAHSTGKTPVLLLKTRSSPTDAYEDLLKSYVPDGGDIIGGGYEPCFVPVLQHRFNTHGLSTIKSLLRDQKISSSAHGAEYGGMIFTSQRAVEAFAHQVQGSKEGSAQWAHLRSVPIYSVGPATTRALSAITQLGQDDQPLQIFGEHTGNGESLAHFILSHYSTWYQDRDGQPLPPLLFLVGEQRRDIIPRLLMDEKTLSATQRIRVDEVVVYETGEMASFPTDFERIIQETSRQQPSQVRWVVIFSGTGCDSMLQRLGWLDPTTGKVDPARRDHETFIATIGPTTRAHLLDHFGFEPDVSAKSPSPAGVLQALLGFRSRRNEKAGLQHQLQPATSPQAHSPSPPG</sequence>
<dbReference type="GO" id="GO:0005829">
    <property type="term" value="C:cytosol"/>
    <property type="evidence" value="ECO:0007669"/>
    <property type="project" value="TreeGrafter"/>
</dbReference>
<dbReference type="Gene3D" id="3.40.50.10090">
    <property type="match status" value="2"/>
</dbReference>
<evidence type="ECO:0000259" key="2">
    <source>
        <dbReference type="Pfam" id="PF02602"/>
    </source>
</evidence>
<dbReference type="OrthoDB" id="5595751at2759"/>
<feature type="compositionally biased region" description="Polar residues" evidence="1">
    <location>
        <begin position="333"/>
        <end position="350"/>
    </location>
</feature>
<evidence type="ECO:0000313" key="4">
    <source>
        <dbReference type="Proteomes" id="UP000078544"/>
    </source>
</evidence>
<dbReference type="GO" id="GO:0006780">
    <property type="term" value="P:uroporphyrinogen III biosynthetic process"/>
    <property type="evidence" value="ECO:0007669"/>
    <property type="project" value="InterPro"/>
</dbReference>
<feature type="domain" description="Tetrapyrrole biosynthesis uroporphyrinogen III synthase" evidence="2">
    <location>
        <begin position="46"/>
        <end position="315"/>
    </location>
</feature>
<dbReference type="AlphaFoldDB" id="A0A168A425"/>